<protein>
    <submittedName>
        <fullName evidence="1">Uncharacterized protein</fullName>
    </submittedName>
</protein>
<evidence type="ECO:0000313" key="1">
    <source>
        <dbReference type="EMBL" id="SUA70961.1"/>
    </source>
</evidence>
<evidence type="ECO:0000313" key="2">
    <source>
        <dbReference type="Proteomes" id="UP000254400"/>
    </source>
</evidence>
<sequence>MGLQVNIRTPFRVALENSFRKLAHFLETENKLYEPTSYPDGRKFLELSAAVLI</sequence>
<dbReference type="EMBL" id="UGSC01000001">
    <property type="protein sequence ID" value="SUA70961.1"/>
    <property type="molecule type" value="Genomic_DNA"/>
</dbReference>
<organism evidence="1 2">
    <name type="scientific">Paenibacillus polymyxa</name>
    <name type="common">Bacillus polymyxa</name>
    <dbReference type="NCBI Taxonomy" id="1406"/>
    <lineage>
        <taxon>Bacteria</taxon>
        <taxon>Bacillati</taxon>
        <taxon>Bacillota</taxon>
        <taxon>Bacilli</taxon>
        <taxon>Bacillales</taxon>
        <taxon>Paenibacillaceae</taxon>
        <taxon>Paenibacillus</taxon>
    </lineage>
</organism>
<proteinExistence type="predicted"/>
<dbReference type="Proteomes" id="UP000254400">
    <property type="component" value="Unassembled WGS sequence"/>
</dbReference>
<name>A0A378Y341_PAEPO</name>
<accession>A0A378Y341</accession>
<gene>
    <name evidence="1" type="ORF">NCTC10343_03847</name>
</gene>
<reference evidence="1 2" key="1">
    <citation type="submission" date="2018-06" db="EMBL/GenBank/DDBJ databases">
        <authorList>
            <consortium name="Pathogen Informatics"/>
            <person name="Doyle S."/>
        </authorList>
    </citation>
    <scope>NUCLEOTIDE SEQUENCE [LARGE SCALE GENOMIC DNA]</scope>
    <source>
        <strain evidence="1 2">NCTC10343</strain>
    </source>
</reference>
<dbReference type="AlphaFoldDB" id="A0A378Y341"/>